<gene>
    <name evidence="1" type="ORF">QUW46_05500</name>
</gene>
<keyword evidence="2" id="KW-1185">Reference proteome</keyword>
<dbReference type="InterPro" id="IPR016130">
    <property type="entry name" value="Tyr_Pase_AS"/>
</dbReference>
<dbReference type="PROSITE" id="PS00383">
    <property type="entry name" value="TYR_PHOSPHATASE_1"/>
    <property type="match status" value="1"/>
</dbReference>
<organism evidence="1 2">
    <name type="scientific">Limosilactobacillus panis</name>
    <dbReference type="NCBI Taxonomy" id="47493"/>
    <lineage>
        <taxon>Bacteria</taxon>
        <taxon>Bacillati</taxon>
        <taxon>Bacillota</taxon>
        <taxon>Bacilli</taxon>
        <taxon>Lactobacillales</taxon>
        <taxon>Lactobacillaceae</taxon>
        <taxon>Limosilactobacillus</taxon>
    </lineage>
</organism>
<dbReference type="Proteomes" id="UP001529423">
    <property type="component" value="Unassembled WGS sequence"/>
</dbReference>
<reference evidence="1 2" key="1">
    <citation type="submission" date="2023-06" db="EMBL/GenBank/DDBJ databases">
        <title>Identification and characterization of horizontal gene transfer across gut microbiota members of farm animals based on homology search.</title>
        <authorList>
            <person name="Schwarzerova J."/>
            <person name="Nykrynova M."/>
            <person name="Jureckova K."/>
            <person name="Cejkova D."/>
            <person name="Rychlik I."/>
        </authorList>
    </citation>
    <scope>NUCLEOTIDE SEQUENCE [LARGE SCALE GENOMIC DNA]</scope>
    <source>
        <strain evidence="1 2">105_WCHN</strain>
    </source>
</reference>
<dbReference type="GO" id="GO:0004725">
    <property type="term" value="F:protein tyrosine phosphatase activity"/>
    <property type="evidence" value="ECO:0007669"/>
    <property type="project" value="UniProtKB-EC"/>
</dbReference>
<evidence type="ECO:0000313" key="1">
    <source>
        <dbReference type="EMBL" id="MDM8334023.1"/>
    </source>
</evidence>
<dbReference type="SUPFAM" id="SSF52799">
    <property type="entry name" value="(Phosphotyrosine protein) phosphatases II"/>
    <property type="match status" value="1"/>
</dbReference>
<dbReference type="EC" id="3.1.3.48" evidence="1"/>
<evidence type="ECO:0000313" key="2">
    <source>
        <dbReference type="Proteomes" id="UP001529423"/>
    </source>
</evidence>
<dbReference type="InterPro" id="IPR026893">
    <property type="entry name" value="Tyr/Ser_Pase_IphP-type"/>
</dbReference>
<protein>
    <submittedName>
        <fullName evidence="1">Tyrosine-protein phosphatase</fullName>
        <ecNumber evidence="1">3.1.3.48</ecNumber>
    </submittedName>
</protein>
<dbReference type="RefSeq" id="WP_289560247.1">
    <property type="nucleotide sequence ID" value="NZ_JAUDEO010000026.1"/>
</dbReference>
<comment type="caution">
    <text evidence="1">The sequence shown here is derived from an EMBL/GenBank/DDBJ whole genome shotgun (WGS) entry which is preliminary data.</text>
</comment>
<sequence>MDNQRLLPIKNGHNFRELGGYQTSDGHTLKWGRLIRSGSLNQLSASDERVLTQIPVKVDIDFRSKPEVNAAPDRVPVTAHYFGLPVLNVDETEASRSDQEIAKEMQVAGNGFRHMLTVYEKIAQLPSARHAYQEMFRLLLATSQGAVLFHCTAGKDRTGFGAFLILTALGVPRETIMADYLLTNDATATFRKQWLKGLQNNSDHQLGNVNAVINNRQDLIMVHQEYLERACQVIKRLAGSPKNYLTDYLGLTNKDLQDLRRLYLD</sequence>
<reference evidence="1 2" key="3">
    <citation type="submission" date="2023-06" db="EMBL/GenBank/DDBJ databases">
        <authorList>
            <person name="Zeman M."/>
            <person name="Kubasova T."/>
            <person name="Jahodarova E."/>
            <person name="Nykrynova M."/>
            <person name="Rychlik I."/>
        </authorList>
    </citation>
    <scope>NUCLEOTIDE SEQUENCE [LARGE SCALE GENOMIC DNA]</scope>
    <source>
        <strain evidence="1 2">105_WCHN</strain>
    </source>
</reference>
<dbReference type="EMBL" id="JAUDEO010000026">
    <property type="protein sequence ID" value="MDM8334023.1"/>
    <property type="molecule type" value="Genomic_DNA"/>
</dbReference>
<reference evidence="2" key="2">
    <citation type="submission" date="2023-06" db="EMBL/GenBank/DDBJ databases">
        <title>Identification and characterization of horizontal gene transfer across gut microbiota members of farm animals based on homology search.</title>
        <authorList>
            <person name="Zeman M."/>
            <person name="Kubasova T."/>
            <person name="Jahodarova E."/>
            <person name="Nykrynova M."/>
            <person name="Rychlik I."/>
        </authorList>
    </citation>
    <scope>NUCLEOTIDE SEQUENCE [LARGE SCALE GENOMIC DNA]</scope>
    <source>
        <strain evidence="2">105_WCHN</strain>
    </source>
</reference>
<accession>A0ABT7VMP8</accession>
<proteinExistence type="predicted"/>
<name>A0ABT7VMP8_9LACO</name>
<keyword evidence="1" id="KW-0378">Hydrolase</keyword>
<dbReference type="InterPro" id="IPR029021">
    <property type="entry name" value="Prot-tyrosine_phosphatase-like"/>
</dbReference>
<dbReference type="Gene3D" id="3.90.190.10">
    <property type="entry name" value="Protein tyrosine phosphatase superfamily"/>
    <property type="match status" value="1"/>
</dbReference>
<dbReference type="Pfam" id="PF13350">
    <property type="entry name" value="Y_phosphatase3"/>
    <property type="match status" value="1"/>
</dbReference>